<comment type="caution">
    <text evidence="6">Lacks conserved residue(s) required for the propagation of feature annotation.</text>
</comment>
<feature type="domain" description="Gcp-like" evidence="8">
    <location>
        <begin position="117"/>
        <end position="384"/>
    </location>
</feature>
<keyword evidence="6" id="KW-0963">Cytoplasm</keyword>
<evidence type="ECO:0000256" key="7">
    <source>
        <dbReference type="SAM" id="MobiDB-lite"/>
    </source>
</evidence>
<dbReference type="InterPro" id="IPR022450">
    <property type="entry name" value="TsaD"/>
</dbReference>
<feature type="binding site" evidence="6">
    <location>
        <begin position="189"/>
        <end position="193"/>
    </location>
    <ligand>
        <name>substrate</name>
    </ligand>
</feature>
<sequence length="426" mass="46022">MKILALETSCDDTAVSIVEVKGSLARPGFRILAHNIASQTDTHQAWGGIVPSLAKREHGRNLLPILLKSLADAFGPTTIKPVKSEKTFSTAQTKKLNKLLEREPELREQFFKIIPTLKIPKIDLIAVTKGPGLEPALWVGINLAQVLALIWDKPLQAINHLEGHILAVLETAATGKAKPKIVFPVVSLIASGGHTELVLSKDWLKYQVIGRTRDDAAGEAFDKVARILGLPYPGGPAIAKLALKSPRTPLEWPPKGSPRGTRSSGRPPINLPRPMLKSGDFDFSFSGLKTAVLYLTQKLDREQKLDRGTKATIAAEFQNAVMEVLTAKTLMAAVKFKAKTIIAGGGVIANTSLREALARAAIEQNITLLIPDLAYTTDNATMIAIAAGLRSLTQTSPSRRTVLPRPKGQSSRSPRALKADGNWRLG</sequence>
<evidence type="ECO:0000256" key="5">
    <source>
        <dbReference type="ARBA" id="ARBA00048117"/>
    </source>
</evidence>
<comment type="function">
    <text evidence="6">Required for the formation of a threonylcarbamoyl group on adenosine at position 37 (t(6)A37) in tRNAs that read codons beginning with adenine. Is involved in the transfer of the threonylcarbamoyl moiety of threonylcarbamoyl-AMP (TC-AMP) to the N6 group of A37, together with TsaE and TsaB. TsaD likely plays a direct catalytic role in this reaction.</text>
</comment>
<comment type="similarity">
    <text evidence="6">Belongs to the KAE1 / TsaD family.</text>
</comment>
<dbReference type="PANTHER" id="PTHR11735:SF6">
    <property type="entry name" value="TRNA N6-ADENOSINE THREONYLCARBAMOYLTRANSFERASE, MITOCHONDRIAL"/>
    <property type="match status" value="1"/>
</dbReference>
<dbReference type="Gene3D" id="3.30.420.40">
    <property type="match status" value="3"/>
</dbReference>
<dbReference type="SUPFAM" id="SSF53067">
    <property type="entry name" value="Actin-like ATPase domain"/>
    <property type="match status" value="1"/>
</dbReference>
<feature type="region of interest" description="Disordered" evidence="7">
    <location>
        <begin position="249"/>
        <end position="272"/>
    </location>
</feature>
<dbReference type="NCBIfam" id="TIGR00329">
    <property type="entry name" value="gcp_kae1"/>
    <property type="match status" value="1"/>
</dbReference>
<keyword evidence="1 6" id="KW-0808">Transferase</keyword>
<keyword evidence="4 6" id="KW-0012">Acyltransferase</keyword>
<proteinExistence type="inferred from homology"/>
<evidence type="ECO:0000313" key="9">
    <source>
        <dbReference type="EMBL" id="PIR45813.1"/>
    </source>
</evidence>
<accession>A0A2H0RH32</accession>
<dbReference type="EMBL" id="PCYK01000026">
    <property type="protein sequence ID" value="PIR45813.1"/>
    <property type="molecule type" value="Genomic_DNA"/>
</dbReference>
<evidence type="ECO:0000256" key="1">
    <source>
        <dbReference type="ARBA" id="ARBA00022679"/>
    </source>
</evidence>
<keyword evidence="2 6" id="KW-0819">tRNA processing</keyword>
<feature type="binding site" evidence="6">
    <location>
        <position position="164"/>
    </location>
    <ligand>
        <name>Fe cation</name>
        <dbReference type="ChEBI" id="CHEBI:24875"/>
    </ligand>
</feature>
<dbReference type="GO" id="GO:0061711">
    <property type="term" value="F:tRNA N(6)-L-threonylcarbamoyladenine synthase activity"/>
    <property type="evidence" value="ECO:0007669"/>
    <property type="project" value="UniProtKB-EC"/>
</dbReference>
<dbReference type="InterPro" id="IPR043129">
    <property type="entry name" value="ATPase_NBD"/>
</dbReference>
<evidence type="ECO:0000256" key="3">
    <source>
        <dbReference type="ARBA" id="ARBA00022723"/>
    </source>
</evidence>
<comment type="subcellular location">
    <subcellularLocation>
        <location evidence="6">Cytoplasm</location>
    </subcellularLocation>
</comment>
<feature type="domain" description="Gcp-like" evidence="8">
    <location>
        <begin position="31"/>
        <end position="73"/>
    </location>
</feature>
<evidence type="ECO:0000313" key="10">
    <source>
        <dbReference type="Proteomes" id="UP000230431"/>
    </source>
</evidence>
<evidence type="ECO:0000256" key="4">
    <source>
        <dbReference type="ARBA" id="ARBA00023315"/>
    </source>
</evidence>
<feature type="binding site" evidence="6">
    <location>
        <position position="222"/>
    </location>
    <ligand>
        <name>substrate</name>
    </ligand>
</feature>
<evidence type="ECO:0000256" key="2">
    <source>
        <dbReference type="ARBA" id="ARBA00022694"/>
    </source>
</evidence>
<dbReference type="AlphaFoldDB" id="A0A2H0RH32"/>
<gene>
    <name evidence="6" type="primary">tsaD</name>
    <name evidence="9" type="ORF">COV08_03025</name>
</gene>
<reference evidence="9 10" key="1">
    <citation type="submission" date="2017-09" db="EMBL/GenBank/DDBJ databases">
        <title>Depth-based differentiation of microbial function through sediment-hosted aquifers and enrichment of novel symbionts in the deep terrestrial subsurface.</title>
        <authorList>
            <person name="Probst A.J."/>
            <person name="Ladd B."/>
            <person name="Jarett J.K."/>
            <person name="Geller-Mcgrath D.E."/>
            <person name="Sieber C.M."/>
            <person name="Emerson J.B."/>
            <person name="Anantharaman K."/>
            <person name="Thomas B.C."/>
            <person name="Malmstrom R."/>
            <person name="Stieglmeier M."/>
            <person name="Klingl A."/>
            <person name="Woyke T."/>
            <person name="Ryan C.M."/>
            <person name="Banfield J.F."/>
        </authorList>
    </citation>
    <scope>NUCLEOTIDE SEQUENCE [LARGE SCALE GENOMIC DNA]</scope>
    <source>
        <strain evidence="9">CG10_big_fil_rev_8_21_14_0_10_49_38</strain>
    </source>
</reference>
<name>A0A2H0RH32_9BACT</name>
<keyword evidence="3 6" id="KW-0479">Metal-binding</keyword>
<comment type="caution">
    <text evidence="9">The sequence shown here is derived from an EMBL/GenBank/DDBJ whole genome shotgun (WGS) entry which is preliminary data.</text>
</comment>
<organism evidence="9 10">
    <name type="scientific">Candidatus Vogelbacteria bacterium CG10_big_fil_rev_8_21_14_0_10_49_38</name>
    <dbReference type="NCBI Taxonomy" id="1975043"/>
    <lineage>
        <taxon>Bacteria</taxon>
        <taxon>Candidatus Vogeliibacteriota</taxon>
    </lineage>
</organism>
<feature type="binding site" evidence="6">
    <location>
        <position position="350"/>
    </location>
    <ligand>
        <name>substrate</name>
    </ligand>
</feature>
<feature type="binding site" evidence="6">
    <location>
        <position position="378"/>
    </location>
    <ligand>
        <name>Fe cation</name>
        <dbReference type="ChEBI" id="CHEBI:24875"/>
    </ligand>
</feature>
<comment type="cofactor">
    <cofactor evidence="6">
        <name>Fe(2+)</name>
        <dbReference type="ChEBI" id="CHEBI:29033"/>
    </cofactor>
    <text evidence="6">Binds 1 Fe(2+) ion per subunit.</text>
</comment>
<feature type="binding site" evidence="6">
    <location>
        <position position="160"/>
    </location>
    <ligand>
        <name>Fe cation</name>
        <dbReference type="ChEBI" id="CHEBI:24875"/>
    </ligand>
</feature>
<dbReference type="Pfam" id="PF00814">
    <property type="entry name" value="TsaD"/>
    <property type="match status" value="2"/>
</dbReference>
<evidence type="ECO:0000259" key="8">
    <source>
        <dbReference type="Pfam" id="PF00814"/>
    </source>
</evidence>
<feature type="binding site" evidence="6">
    <location>
        <position position="235"/>
    </location>
    <ligand>
        <name>substrate</name>
    </ligand>
</feature>
<dbReference type="GO" id="GO:0005737">
    <property type="term" value="C:cytoplasm"/>
    <property type="evidence" value="ECO:0007669"/>
    <property type="project" value="UniProtKB-SubCell"/>
</dbReference>
<comment type="catalytic activity">
    <reaction evidence="5 6">
        <text>L-threonylcarbamoyladenylate + adenosine(37) in tRNA = N(6)-L-threonylcarbamoyladenosine(37) in tRNA + AMP + H(+)</text>
        <dbReference type="Rhea" id="RHEA:37059"/>
        <dbReference type="Rhea" id="RHEA-COMP:10162"/>
        <dbReference type="Rhea" id="RHEA-COMP:10163"/>
        <dbReference type="ChEBI" id="CHEBI:15378"/>
        <dbReference type="ChEBI" id="CHEBI:73682"/>
        <dbReference type="ChEBI" id="CHEBI:74411"/>
        <dbReference type="ChEBI" id="CHEBI:74418"/>
        <dbReference type="ChEBI" id="CHEBI:456215"/>
        <dbReference type="EC" id="2.3.1.234"/>
    </reaction>
</comment>
<feature type="region of interest" description="Disordered" evidence="7">
    <location>
        <begin position="396"/>
        <end position="426"/>
    </location>
</feature>
<dbReference type="HAMAP" id="MF_01445">
    <property type="entry name" value="TsaD"/>
    <property type="match status" value="1"/>
</dbReference>
<dbReference type="GO" id="GO:0002949">
    <property type="term" value="P:tRNA threonylcarbamoyladenosine modification"/>
    <property type="evidence" value="ECO:0007669"/>
    <property type="project" value="UniProtKB-UniRule"/>
</dbReference>
<evidence type="ECO:0000256" key="6">
    <source>
        <dbReference type="HAMAP-Rule" id="MF_01445"/>
    </source>
</evidence>
<dbReference type="PANTHER" id="PTHR11735">
    <property type="entry name" value="TRNA N6-ADENOSINE THREONYLCARBAMOYLTRANSFERASE"/>
    <property type="match status" value="1"/>
</dbReference>
<dbReference type="InterPro" id="IPR000905">
    <property type="entry name" value="Gcp-like_dom"/>
</dbReference>
<keyword evidence="6" id="KW-0408">Iron</keyword>
<dbReference type="InterPro" id="IPR017861">
    <property type="entry name" value="KAE1/TsaD"/>
</dbReference>
<dbReference type="Proteomes" id="UP000230431">
    <property type="component" value="Unassembled WGS sequence"/>
</dbReference>
<protein>
    <recommendedName>
        <fullName evidence="6">tRNA N6-adenosine threonylcarbamoyltransferase</fullName>
        <ecNumber evidence="6">2.3.1.234</ecNumber>
    </recommendedName>
    <alternativeName>
        <fullName evidence="6">N6-L-threonylcarbamoyladenine synthase</fullName>
        <shortName evidence="6">t(6)A synthase</shortName>
    </alternativeName>
    <alternativeName>
        <fullName evidence="6">t(6)A37 threonylcarbamoyladenosine biosynthesis protein TsaD</fullName>
    </alternativeName>
    <alternativeName>
        <fullName evidence="6">tRNA threonylcarbamoyladenosine biosynthesis protein TsaD</fullName>
    </alternativeName>
</protein>
<dbReference type="GO" id="GO:0005506">
    <property type="term" value="F:iron ion binding"/>
    <property type="evidence" value="ECO:0007669"/>
    <property type="project" value="UniProtKB-UniRule"/>
</dbReference>
<dbReference type="EC" id="2.3.1.234" evidence="6"/>